<name>A0A5D4KDL5_9BACI</name>
<sequence>MKQEKQEQPNDWEDLHGLFEESFQEIDRDIENHTPSGQWFEQFTLSQQEALKRKYRKELIIFLVLAVLIISVILFALYESLLLFAVIQGFAFLAAAGYGGAAYYKQVKRI</sequence>
<dbReference type="Pfam" id="PF17280">
    <property type="entry name" value="DUF5345"/>
    <property type="match status" value="1"/>
</dbReference>
<dbReference type="RefSeq" id="WP_148947164.1">
    <property type="nucleotide sequence ID" value="NZ_JBNIKK010000002.1"/>
</dbReference>
<dbReference type="InterPro" id="IPR035238">
    <property type="entry name" value="DUF5345"/>
</dbReference>
<dbReference type="EMBL" id="VTEH01000009">
    <property type="protein sequence ID" value="TYR74949.1"/>
    <property type="molecule type" value="Genomic_DNA"/>
</dbReference>
<organism evidence="2 3">
    <name type="scientific">Rossellomorea vietnamensis</name>
    <dbReference type="NCBI Taxonomy" id="218284"/>
    <lineage>
        <taxon>Bacteria</taxon>
        <taxon>Bacillati</taxon>
        <taxon>Bacillota</taxon>
        <taxon>Bacilli</taxon>
        <taxon>Bacillales</taxon>
        <taxon>Bacillaceae</taxon>
        <taxon>Rossellomorea</taxon>
    </lineage>
</organism>
<proteinExistence type="predicted"/>
<evidence type="ECO:0000313" key="2">
    <source>
        <dbReference type="EMBL" id="TYR74949.1"/>
    </source>
</evidence>
<keyword evidence="1" id="KW-0812">Transmembrane</keyword>
<feature type="transmembrane region" description="Helical" evidence="1">
    <location>
        <begin position="59"/>
        <end position="78"/>
    </location>
</feature>
<dbReference type="SUPFAM" id="SSF82866">
    <property type="entry name" value="Multidrug efflux transporter AcrB transmembrane domain"/>
    <property type="match status" value="1"/>
</dbReference>
<feature type="transmembrane region" description="Helical" evidence="1">
    <location>
        <begin position="84"/>
        <end position="104"/>
    </location>
</feature>
<evidence type="ECO:0000256" key="1">
    <source>
        <dbReference type="SAM" id="Phobius"/>
    </source>
</evidence>
<accession>A0A5D4KDL5</accession>
<dbReference type="Proteomes" id="UP000323317">
    <property type="component" value="Unassembled WGS sequence"/>
</dbReference>
<keyword evidence="1" id="KW-0472">Membrane</keyword>
<gene>
    <name evidence="2" type="ORF">FZC79_12645</name>
</gene>
<dbReference type="AlphaFoldDB" id="A0A5D4KDL5"/>
<evidence type="ECO:0000313" key="3">
    <source>
        <dbReference type="Proteomes" id="UP000323317"/>
    </source>
</evidence>
<keyword evidence="1" id="KW-1133">Transmembrane helix</keyword>
<protein>
    <submittedName>
        <fullName evidence="2">Uncharacterized protein</fullName>
    </submittedName>
</protein>
<reference evidence="2 3" key="1">
    <citation type="submission" date="2019-08" db="EMBL/GenBank/DDBJ databases">
        <title>Bacillus genomes from the desert of Cuatro Cienegas, Coahuila.</title>
        <authorList>
            <person name="Olmedo-Alvarez G."/>
        </authorList>
    </citation>
    <scope>NUCLEOTIDE SEQUENCE [LARGE SCALE GENOMIC DNA]</scope>
    <source>
        <strain evidence="2 3">CH40_1T</strain>
    </source>
</reference>
<comment type="caution">
    <text evidence="2">The sequence shown here is derived from an EMBL/GenBank/DDBJ whole genome shotgun (WGS) entry which is preliminary data.</text>
</comment>